<dbReference type="WBParaSite" id="ASIM_0000939801-mRNA-1">
    <property type="protein sequence ID" value="ASIM_0000939801-mRNA-1"/>
    <property type="gene ID" value="ASIM_0000939801"/>
</dbReference>
<reference evidence="3" key="1">
    <citation type="submission" date="2017-02" db="UniProtKB">
        <authorList>
            <consortium name="WormBaseParasite"/>
        </authorList>
    </citation>
    <scope>IDENTIFICATION</scope>
</reference>
<proteinExistence type="predicted"/>
<dbReference type="AlphaFoldDB" id="A0A0M3JP05"/>
<name>A0A0M3JP05_ANISI</name>
<protein>
    <submittedName>
        <fullName evidence="3">Kinesin motor domain-containing protein</fullName>
    </submittedName>
</protein>
<accession>A0A0M3JP05</accession>
<dbReference type="EMBL" id="UYRR01026935">
    <property type="protein sequence ID" value="VDK37121.1"/>
    <property type="molecule type" value="Genomic_DNA"/>
</dbReference>
<evidence type="ECO:0000313" key="2">
    <source>
        <dbReference type="Proteomes" id="UP000267096"/>
    </source>
</evidence>
<evidence type="ECO:0000313" key="1">
    <source>
        <dbReference type="EMBL" id="VDK37121.1"/>
    </source>
</evidence>
<gene>
    <name evidence="1" type="ORF">ASIM_LOCUS9141</name>
</gene>
<reference evidence="1 2" key="2">
    <citation type="submission" date="2018-11" db="EMBL/GenBank/DDBJ databases">
        <authorList>
            <consortium name="Pathogen Informatics"/>
        </authorList>
    </citation>
    <scope>NUCLEOTIDE SEQUENCE [LARGE SCALE GENOMIC DNA]</scope>
</reference>
<evidence type="ECO:0000313" key="3">
    <source>
        <dbReference type="WBParaSite" id="ASIM_0000939801-mRNA-1"/>
    </source>
</evidence>
<organism evidence="3">
    <name type="scientific">Anisakis simplex</name>
    <name type="common">Herring worm</name>
    <dbReference type="NCBI Taxonomy" id="6269"/>
    <lineage>
        <taxon>Eukaryota</taxon>
        <taxon>Metazoa</taxon>
        <taxon>Ecdysozoa</taxon>
        <taxon>Nematoda</taxon>
        <taxon>Chromadorea</taxon>
        <taxon>Rhabditida</taxon>
        <taxon>Spirurina</taxon>
        <taxon>Ascaridomorpha</taxon>
        <taxon>Ascaridoidea</taxon>
        <taxon>Anisakidae</taxon>
        <taxon>Anisakis</taxon>
        <taxon>Anisakis simplex complex</taxon>
    </lineage>
</organism>
<sequence>MAKRENDDFARREDCSLRHPSLVKKVASSHFFSSPSPTATRIGSNCKVTMAFKEPRDYQVASGVNK</sequence>
<dbReference type="Proteomes" id="UP000267096">
    <property type="component" value="Unassembled WGS sequence"/>
</dbReference>
<keyword evidence="2" id="KW-1185">Reference proteome</keyword>